<proteinExistence type="predicted"/>
<dbReference type="Pfam" id="PF13729">
    <property type="entry name" value="TraF_2"/>
    <property type="match status" value="1"/>
</dbReference>
<protein>
    <submittedName>
        <fullName evidence="3">Uncharacterized protein</fullName>
    </submittedName>
</protein>
<sequence length="379" mass="40232">MKQFKVLGVAALLAPVSAMAVQSYDARAMARGGVGLTMGEYNQALLNPALMNEFDEKDNFAFSLNVGVLASDKDNMLDDLDEAGDELDDLEDNNGDADRADALLQSMSGKLLQVDAGAAVMVGIPNQRLPLAVVVKSTAQIGATAIYNPADSAILNQQPFDQDDLLSEVHASGIETRELGLMMGFKPSEGFIAGTDLGATVKYQKVTLVNDVQRVGNFESDDVLDSENTKDKSTLNIDLGANRKFGEAGQYRVAGTIENLIPQTVDGTNGEDYSMAPVLTVGAGYHSTFFKAEADLDLSKRRGYGLVGDSQFASVGAELSAGRHAHLRVGYRADMKNEVSDIFTAGIGFTPFDTFSLDLAATKGEGETFGAALGLGLKF</sequence>
<dbReference type="InterPro" id="IPR032811">
    <property type="entry name" value="Put_conjugal_transfer"/>
</dbReference>
<feature type="chain" id="PRO_5001917993" evidence="2">
    <location>
        <begin position="21"/>
        <end position="379"/>
    </location>
</feature>
<dbReference type="eggNOG" id="ENOG502Z8UB">
    <property type="taxonomic scope" value="Bacteria"/>
</dbReference>
<evidence type="ECO:0000256" key="1">
    <source>
        <dbReference type="SAM" id="Coils"/>
    </source>
</evidence>
<reference evidence="3 4" key="1">
    <citation type="submission" date="2012-09" db="EMBL/GenBank/DDBJ databases">
        <title>Genome Sequence of alkane-degrading Bacterium Alcanivorax sp. 19-m-6.</title>
        <authorList>
            <person name="Lai Q."/>
            <person name="Shao Z."/>
        </authorList>
    </citation>
    <scope>NUCLEOTIDE SEQUENCE [LARGE SCALE GENOMIC DNA]</scope>
    <source>
        <strain evidence="3 4">19-m-6</strain>
    </source>
</reference>
<gene>
    <name evidence="3" type="ORF">Y5S_02579</name>
</gene>
<dbReference type="AlphaFoldDB" id="A0A095SI79"/>
<dbReference type="Proteomes" id="UP000029444">
    <property type="component" value="Unassembled WGS sequence"/>
</dbReference>
<evidence type="ECO:0000313" key="3">
    <source>
        <dbReference type="EMBL" id="KGD64277.1"/>
    </source>
</evidence>
<dbReference type="RefSeq" id="WP_035233509.1">
    <property type="nucleotide sequence ID" value="NZ_ARXV01000010.1"/>
</dbReference>
<feature type="signal peptide" evidence="2">
    <location>
        <begin position="1"/>
        <end position="20"/>
    </location>
</feature>
<keyword evidence="2" id="KW-0732">Signal</keyword>
<name>A0A095SI79_9GAMM</name>
<keyword evidence="1" id="KW-0175">Coiled coil</keyword>
<keyword evidence="4" id="KW-1185">Reference proteome</keyword>
<feature type="coiled-coil region" evidence="1">
    <location>
        <begin position="73"/>
        <end position="100"/>
    </location>
</feature>
<organism evidence="3 4">
    <name type="scientific">Alcanivorax nanhaiticus</name>
    <dbReference type="NCBI Taxonomy" id="1177154"/>
    <lineage>
        <taxon>Bacteria</taxon>
        <taxon>Pseudomonadati</taxon>
        <taxon>Pseudomonadota</taxon>
        <taxon>Gammaproteobacteria</taxon>
        <taxon>Oceanospirillales</taxon>
        <taxon>Alcanivoracaceae</taxon>
        <taxon>Alcanivorax</taxon>
    </lineage>
</organism>
<dbReference type="EMBL" id="ARXV01000010">
    <property type="protein sequence ID" value="KGD64277.1"/>
    <property type="molecule type" value="Genomic_DNA"/>
</dbReference>
<evidence type="ECO:0000256" key="2">
    <source>
        <dbReference type="SAM" id="SignalP"/>
    </source>
</evidence>
<dbReference type="Gene3D" id="2.40.160.60">
    <property type="entry name" value="Outer membrane protein transport protein (OMPP1/FadL/TodX)"/>
    <property type="match status" value="1"/>
</dbReference>
<accession>A0A095SI79</accession>
<comment type="caution">
    <text evidence="3">The sequence shown here is derived from an EMBL/GenBank/DDBJ whole genome shotgun (WGS) entry which is preliminary data.</text>
</comment>
<dbReference type="STRING" id="1177154.Y5S_02579"/>
<evidence type="ECO:0000313" key="4">
    <source>
        <dbReference type="Proteomes" id="UP000029444"/>
    </source>
</evidence>
<dbReference type="PATRIC" id="fig|1177154.3.peg.2616"/>